<keyword evidence="2" id="KW-1185">Reference proteome</keyword>
<dbReference type="EMBL" id="KV417499">
    <property type="protein sequence ID" value="KZP29342.1"/>
    <property type="molecule type" value="Genomic_DNA"/>
</dbReference>
<gene>
    <name evidence="1" type="ORF">FIBSPDRAFT_215860</name>
</gene>
<evidence type="ECO:0000313" key="2">
    <source>
        <dbReference type="Proteomes" id="UP000076532"/>
    </source>
</evidence>
<name>A0A166SE47_9AGAM</name>
<reference evidence="1 2" key="1">
    <citation type="journal article" date="2016" name="Mol. Biol. Evol.">
        <title>Comparative Genomics of Early-Diverging Mushroom-Forming Fungi Provides Insights into the Origins of Lignocellulose Decay Capabilities.</title>
        <authorList>
            <person name="Nagy L.G."/>
            <person name="Riley R."/>
            <person name="Tritt A."/>
            <person name="Adam C."/>
            <person name="Daum C."/>
            <person name="Floudas D."/>
            <person name="Sun H."/>
            <person name="Yadav J.S."/>
            <person name="Pangilinan J."/>
            <person name="Larsson K.H."/>
            <person name="Matsuura K."/>
            <person name="Barry K."/>
            <person name="Labutti K."/>
            <person name="Kuo R."/>
            <person name="Ohm R.A."/>
            <person name="Bhattacharya S.S."/>
            <person name="Shirouzu T."/>
            <person name="Yoshinaga Y."/>
            <person name="Martin F.M."/>
            <person name="Grigoriev I.V."/>
            <person name="Hibbett D.S."/>
        </authorList>
    </citation>
    <scope>NUCLEOTIDE SEQUENCE [LARGE SCALE GENOMIC DNA]</scope>
    <source>
        <strain evidence="1 2">CBS 109695</strain>
    </source>
</reference>
<accession>A0A166SE47</accession>
<protein>
    <submittedName>
        <fullName evidence="1">Uncharacterized protein</fullName>
    </submittedName>
</protein>
<organism evidence="1 2">
    <name type="scientific">Athelia psychrophila</name>
    <dbReference type="NCBI Taxonomy" id="1759441"/>
    <lineage>
        <taxon>Eukaryota</taxon>
        <taxon>Fungi</taxon>
        <taxon>Dikarya</taxon>
        <taxon>Basidiomycota</taxon>
        <taxon>Agaricomycotina</taxon>
        <taxon>Agaricomycetes</taxon>
        <taxon>Agaricomycetidae</taxon>
        <taxon>Atheliales</taxon>
        <taxon>Atheliaceae</taxon>
        <taxon>Athelia</taxon>
    </lineage>
</organism>
<dbReference type="AlphaFoldDB" id="A0A166SE47"/>
<proteinExistence type="predicted"/>
<sequence length="61" mass="6440">MYANATKRFKNGQGDLTKSLFNHIDITCFCFSICSGAGGGGGGGVFITLLHVYVCVDFISS</sequence>
<dbReference type="Proteomes" id="UP000076532">
    <property type="component" value="Unassembled WGS sequence"/>
</dbReference>
<evidence type="ECO:0000313" key="1">
    <source>
        <dbReference type="EMBL" id="KZP29342.1"/>
    </source>
</evidence>